<gene>
    <name evidence="2" type="ORF">F5984_18135</name>
</gene>
<dbReference type="InterPro" id="IPR025411">
    <property type="entry name" value="DUF4136"/>
</dbReference>
<evidence type="ECO:0000313" key="3">
    <source>
        <dbReference type="Proteomes" id="UP000488299"/>
    </source>
</evidence>
<feature type="domain" description="DUF4136" evidence="1">
    <location>
        <begin position="46"/>
        <end position="214"/>
    </location>
</feature>
<evidence type="ECO:0000259" key="1">
    <source>
        <dbReference type="Pfam" id="PF13590"/>
    </source>
</evidence>
<accession>A0A7J5TWD2</accession>
<reference evidence="2 3" key="1">
    <citation type="submission" date="2019-10" db="EMBL/GenBank/DDBJ databases">
        <title>Rudanella paleaurantiibacter sp. nov., isolated from sludge.</title>
        <authorList>
            <person name="Xu S.Q."/>
        </authorList>
    </citation>
    <scope>NUCLEOTIDE SEQUENCE [LARGE SCALE GENOMIC DNA]</scope>
    <source>
        <strain evidence="2 3">HX-22-17</strain>
    </source>
</reference>
<dbReference type="RefSeq" id="WP_152125638.1">
    <property type="nucleotide sequence ID" value="NZ_WELI01000007.1"/>
</dbReference>
<dbReference type="PROSITE" id="PS51257">
    <property type="entry name" value="PROKAR_LIPOPROTEIN"/>
    <property type="match status" value="1"/>
</dbReference>
<protein>
    <submittedName>
        <fullName evidence="2">DUF4136 domain-containing protein</fullName>
    </submittedName>
</protein>
<keyword evidence="3" id="KW-1185">Reference proteome</keyword>
<evidence type="ECO:0000313" key="2">
    <source>
        <dbReference type="EMBL" id="KAB7728747.1"/>
    </source>
</evidence>
<dbReference type="Gene3D" id="3.30.160.670">
    <property type="match status" value="1"/>
</dbReference>
<comment type="caution">
    <text evidence="2">The sequence shown here is derived from an EMBL/GenBank/DDBJ whole genome shotgun (WGS) entry which is preliminary data.</text>
</comment>
<dbReference type="Pfam" id="PF13590">
    <property type="entry name" value="DUF4136"/>
    <property type="match status" value="1"/>
</dbReference>
<dbReference type="Proteomes" id="UP000488299">
    <property type="component" value="Unassembled WGS sequence"/>
</dbReference>
<dbReference type="EMBL" id="WELI01000007">
    <property type="protein sequence ID" value="KAB7728747.1"/>
    <property type="molecule type" value="Genomic_DNA"/>
</dbReference>
<name>A0A7J5TWD2_9BACT</name>
<organism evidence="2 3">
    <name type="scientific">Rudanella paleaurantiibacter</name>
    <dbReference type="NCBI Taxonomy" id="2614655"/>
    <lineage>
        <taxon>Bacteria</taxon>
        <taxon>Pseudomonadati</taxon>
        <taxon>Bacteroidota</taxon>
        <taxon>Cytophagia</taxon>
        <taxon>Cytophagales</taxon>
        <taxon>Cytophagaceae</taxon>
        <taxon>Rudanella</taxon>
    </lineage>
</organism>
<proteinExistence type="predicted"/>
<sequence length="222" mass="24798">MRTHKLKSVGAGVALALCAALSTTLVSCRDQALRDLSPDDSRVYITNYDRSANFSQFRTFSLPDSVVIESNDRVRTSLSPVEGRFIDRLAETLTSRGYQRVNIGQPADMGVAVIRVSNRYTGVTSNPYAGYYTNYWYGGGFGFDPFYPYYPNYYQFYTVQEQFWQIQIVNLRAQPGAGSNGQNQLPVIFQADIRGDNLTDNGAVDRALEAIFAQSSFLQAGR</sequence>
<dbReference type="AlphaFoldDB" id="A0A7J5TWD2"/>